<name>A0ACC6JWJ7_9PSED</name>
<evidence type="ECO:0000313" key="2">
    <source>
        <dbReference type="Proteomes" id="UP001259587"/>
    </source>
</evidence>
<gene>
    <name evidence="1" type="ORF">J2W83_000139</name>
</gene>
<sequence length="333" mass="36564">MIRLGNALVSLERREAFLEGKPLPLGGRAFEVLSMLIRANGRVVGKEEMFSQVWAGTVVEDNNLQVQISLLRKMLGDKQLIQTVARRGYRLAVDPAGDLSSLAHAHRASFNLDADALAPGEDGAAVPVLVVDDDPSVRTALGRLFRSQGITHRLYASAEELLQSQCDTPYACLLLDINLPAATGLELQDLLGKLDLPWPVVFMTGYGTVPMTVQAMRAGAVEVLTKPFDEQQLLTLLDTVRARAVNAGRAWQHARHVKDKYGRLTTREREVFALVVNGLSHKQIAKQIGTSEVTTKVHKKNIMNKMQSRSLVDLVSMHQVIEGSRRCEGQSAA</sequence>
<reference evidence="1" key="1">
    <citation type="submission" date="2023-07" db="EMBL/GenBank/DDBJ databases">
        <title>Sorghum-associated microbial communities from plants grown in Nebraska, USA.</title>
        <authorList>
            <person name="Schachtman D."/>
        </authorList>
    </citation>
    <scope>NUCLEOTIDE SEQUENCE</scope>
    <source>
        <strain evidence="1">BE56</strain>
    </source>
</reference>
<organism evidence="1 2">
    <name type="scientific">Pseudomonas hunanensis</name>
    <dbReference type="NCBI Taxonomy" id="1247546"/>
    <lineage>
        <taxon>Bacteria</taxon>
        <taxon>Pseudomonadati</taxon>
        <taxon>Pseudomonadota</taxon>
        <taxon>Gammaproteobacteria</taxon>
        <taxon>Pseudomonadales</taxon>
        <taxon>Pseudomonadaceae</taxon>
        <taxon>Pseudomonas</taxon>
    </lineage>
</organism>
<dbReference type="Proteomes" id="UP001259587">
    <property type="component" value="Unassembled WGS sequence"/>
</dbReference>
<proteinExistence type="predicted"/>
<keyword evidence="2" id="KW-1185">Reference proteome</keyword>
<evidence type="ECO:0000313" key="1">
    <source>
        <dbReference type="EMBL" id="MDR6710550.1"/>
    </source>
</evidence>
<dbReference type="EMBL" id="JAVDTH010000001">
    <property type="protein sequence ID" value="MDR6710550.1"/>
    <property type="molecule type" value="Genomic_DNA"/>
</dbReference>
<protein>
    <submittedName>
        <fullName evidence="1">FixJ family two-component response regulator/DNA-binding winged helix-turn-helix (WHTH) protein</fullName>
    </submittedName>
</protein>
<accession>A0ACC6JWJ7</accession>
<comment type="caution">
    <text evidence="1">The sequence shown here is derived from an EMBL/GenBank/DDBJ whole genome shotgun (WGS) entry which is preliminary data.</text>
</comment>